<evidence type="ECO:0000256" key="2">
    <source>
        <dbReference type="ARBA" id="ARBA00022691"/>
    </source>
</evidence>
<gene>
    <name evidence="8" type="ORF">AS203_09740</name>
</gene>
<dbReference type="InterPro" id="IPR050377">
    <property type="entry name" value="Radical_SAM_PqqE_MftC-like"/>
</dbReference>
<dbReference type="SUPFAM" id="SSF102114">
    <property type="entry name" value="Radical SAM enzymes"/>
    <property type="match status" value="1"/>
</dbReference>
<dbReference type="PANTHER" id="PTHR11228:SF7">
    <property type="entry name" value="PQQA PEPTIDE CYCLASE"/>
    <property type="match status" value="1"/>
</dbReference>
<dbReference type="OrthoDB" id="9808591at2"/>
<dbReference type="GO" id="GO:0046872">
    <property type="term" value="F:metal ion binding"/>
    <property type="evidence" value="ECO:0007669"/>
    <property type="project" value="UniProtKB-KW"/>
</dbReference>
<proteinExistence type="predicted"/>
<name>A0A0S2KM23_9BACT</name>
<dbReference type="PROSITE" id="PS51918">
    <property type="entry name" value="RADICAL_SAM"/>
    <property type="match status" value="1"/>
</dbReference>
<evidence type="ECO:0000313" key="9">
    <source>
        <dbReference type="Proteomes" id="UP000056252"/>
    </source>
</evidence>
<evidence type="ECO:0000313" key="8">
    <source>
        <dbReference type="EMBL" id="ALO49335.1"/>
    </source>
</evidence>
<dbReference type="Pfam" id="PF04055">
    <property type="entry name" value="Radical_SAM"/>
    <property type="match status" value="1"/>
</dbReference>
<dbReference type="EMBL" id="CP013195">
    <property type="protein sequence ID" value="ALO49335.1"/>
    <property type="molecule type" value="Genomic_DNA"/>
</dbReference>
<keyword evidence="9" id="KW-1185">Reference proteome</keyword>
<protein>
    <recommendedName>
        <fullName evidence="7">Radical SAM core domain-containing protein</fullName>
    </recommendedName>
</protein>
<dbReference type="InterPro" id="IPR058240">
    <property type="entry name" value="rSAM_sf"/>
</dbReference>
<evidence type="ECO:0000259" key="7">
    <source>
        <dbReference type="PROSITE" id="PS51918"/>
    </source>
</evidence>
<dbReference type="Pfam" id="PF13186">
    <property type="entry name" value="SPASM"/>
    <property type="match status" value="1"/>
</dbReference>
<dbReference type="SFLD" id="SFLDG01386">
    <property type="entry name" value="main_SPASM_domain-containing"/>
    <property type="match status" value="1"/>
</dbReference>
<dbReference type="RefSeq" id="WP_025065309.1">
    <property type="nucleotide sequence ID" value="NZ_CP013195.1"/>
</dbReference>
<sequence>MYYPRVNPNIILSEQSAIAIDIISGKHISLPKGAFPILKLTDGKTDIDTIIRELSCSYNIEAKEIYNFYYNLKELGFIFLETRPNVTLQCEDKFPIRIASIELTEKCNLKCRYCYGAFSPTKAASLSLEEAENLFDALQKRHVRIIELTGGEPTVNPYFNEILRSACERFMTVTVMTNASAIPSTSYEIFKTYKDKIGFSISIDGFSESSNAFQRGVRNTFSKTLYNIIKIKKEIDPKFFRVVYMLTNENEKEADAFFDYMLDNNVLDIMVSIPENIEKGRTYKLSDGCTMSDRCSAIRMELDKRVLQIGEKYMGRVRTVSDRLGQSGMKLANVIPSCGAGWTMLSFQSNGDVMPCNMIESKWKLGNFREDPNLNFLSLKNPLYSLFANINLSAENDNRKECENCFYNKFCGKCITRILIANKDRIQKNEEICPVLKRTGILSCNVSLIEK</sequence>
<keyword evidence="2" id="KW-0949">S-adenosyl-L-methionine</keyword>
<evidence type="ECO:0000256" key="3">
    <source>
        <dbReference type="ARBA" id="ARBA00022723"/>
    </source>
</evidence>
<keyword evidence="4" id="KW-0408">Iron</keyword>
<evidence type="ECO:0000256" key="1">
    <source>
        <dbReference type="ARBA" id="ARBA00001966"/>
    </source>
</evidence>
<keyword evidence="3" id="KW-0479">Metal-binding</keyword>
<evidence type="ECO:0000256" key="5">
    <source>
        <dbReference type="ARBA" id="ARBA00023014"/>
    </source>
</evidence>
<evidence type="ECO:0000256" key="4">
    <source>
        <dbReference type="ARBA" id="ARBA00023004"/>
    </source>
</evidence>
<dbReference type="InterPro" id="IPR013785">
    <property type="entry name" value="Aldolase_TIM"/>
</dbReference>
<dbReference type="AlphaFoldDB" id="A0A0S2KM23"/>
<dbReference type="STRING" id="76123.AS203_09740"/>
<evidence type="ECO:0000256" key="6">
    <source>
        <dbReference type="SAM" id="Coils"/>
    </source>
</evidence>
<dbReference type="InterPro" id="IPR023885">
    <property type="entry name" value="4Fe4S-binding_SPASM_dom"/>
</dbReference>
<dbReference type="NCBIfam" id="TIGR04085">
    <property type="entry name" value="rSAM_more_4Fe4S"/>
    <property type="match status" value="1"/>
</dbReference>
<dbReference type="GO" id="GO:0051536">
    <property type="term" value="F:iron-sulfur cluster binding"/>
    <property type="evidence" value="ECO:0007669"/>
    <property type="project" value="UniProtKB-KW"/>
</dbReference>
<dbReference type="PANTHER" id="PTHR11228">
    <property type="entry name" value="RADICAL SAM DOMAIN PROTEIN"/>
    <property type="match status" value="1"/>
</dbReference>
<dbReference type="Gene3D" id="3.20.20.70">
    <property type="entry name" value="Aldolase class I"/>
    <property type="match status" value="1"/>
</dbReference>
<reference evidence="9" key="1">
    <citation type="submission" date="2015-11" db="EMBL/GenBank/DDBJ databases">
        <authorList>
            <person name="Holder M.E."/>
            <person name="Ajami N.J."/>
            <person name="Petrosino J.F."/>
        </authorList>
    </citation>
    <scope>NUCLEOTIDE SEQUENCE [LARGE SCALE GENOMIC DNA]</scope>
    <source>
        <strain evidence="9">F0113</strain>
    </source>
</reference>
<dbReference type="SFLD" id="SFLDS00029">
    <property type="entry name" value="Radical_SAM"/>
    <property type="match status" value="1"/>
</dbReference>
<dbReference type="InterPro" id="IPR007197">
    <property type="entry name" value="rSAM"/>
</dbReference>
<comment type="cofactor">
    <cofactor evidence="1">
        <name>[4Fe-4S] cluster</name>
        <dbReference type="ChEBI" id="CHEBI:49883"/>
    </cofactor>
</comment>
<keyword evidence="5" id="KW-0411">Iron-sulfur</keyword>
<organism evidence="8 9">
    <name type="scientific">Hoylesella enoeca</name>
    <dbReference type="NCBI Taxonomy" id="76123"/>
    <lineage>
        <taxon>Bacteria</taxon>
        <taxon>Pseudomonadati</taxon>
        <taxon>Bacteroidota</taxon>
        <taxon>Bacteroidia</taxon>
        <taxon>Bacteroidales</taxon>
        <taxon>Prevotellaceae</taxon>
        <taxon>Hoylesella</taxon>
    </lineage>
</organism>
<keyword evidence="6" id="KW-0175">Coiled coil</keyword>
<feature type="domain" description="Radical SAM core" evidence="7">
    <location>
        <begin position="93"/>
        <end position="323"/>
    </location>
</feature>
<dbReference type="CDD" id="cd01335">
    <property type="entry name" value="Radical_SAM"/>
    <property type="match status" value="1"/>
</dbReference>
<feature type="coiled-coil region" evidence="6">
    <location>
        <begin position="121"/>
        <end position="148"/>
    </location>
</feature>
<dbReference type="KEGG" id="peo:AS203_09740"/>
<dbReference type="SFLD" id="SFLDG01067">
    <property type="entry name" value="SPASM/twitch_domain_containing"/>
    <property type="match status" value="1"/>
</dbReference>
<accession>A0A0S2KM23</accession>
<dbReference type="GO" id="GO:0003824">
    <property type="term" value="F:catalytic activity"/>
    <property type="evidence" value="ECO:0007669"/>
    <property type="project" value="InterPro"/>
</dbReference>
<dbReference type="Proteomes" id="UP000056252">
    <property type="component" value="Chromosome"/>
</dbReference>